<dbReference type="CDD" id="cd07043">
    <property type="entry name" value="STAS_anti-anti-sigma_factors"/>
    <property type="match status" value="1"/>
</dbReference>
<dbReference type="SUPFAM" id="SSF52091">
    <property type="entry name" value="SpoIIaa-like"/>
    <property type="match status" value="1"/>
</dbReference>
<sequence length="141" mass="15114">MPPPPLAVYRHDRRKRALITLAGEIDLDTVPLVRASLDRCLRDGIRTIDVDLTVVTFCDCSGLNAFLHASQRITAAGGTLRLHHPPRTLVLMLDIAGCELLLLGVPFGQLSPPPGYAPVTTAPVPPYRRVPPVPVLSGGAV</sequence>
<gene>
    <name evidence="2" type="primary">arsI_3</name>
    <name evidence="2" type="ORF">SO3561_09864</name>
</gene>
<proteinExistence type="predicted"/>
<dbReference type="PANTHER" id="PTHR33495:SF2">
    <property type="entry name" value="ANTI-SIGMA FACTOR ANTAGONIST TM_1081-RELATED"/>
    <property type="match status" value="1"/>
</dbReference>
<name>A0A250VW99_STROL</name>
<dbReference type="Proteomes" id="UP000217446">
    <property type="component" value="Unassembled WGS sequence"/>
</dbReference>
<feature type="domain" description="STAS" evidence="1">
    <location>
        <begin position="18"/>
        <end position="97"/>
    </location>
</feature>
<evidence type="ECO:0000313" key="2">
    <source>
        <dbReference type="EMBL" id="GAX58292.1"/>
    </source>
</evidence>
<dbReference type="GO" id="GO:0043856">
    <property type="term" value="F:anti-sigma factor antagonist activity"/>
    <property type="evidence" value="ECO:0007669"/>
    <property type="project" value="TreeGrafter"/>
</dbReference>
<dbReference type="AlphaFoldDB" id="A0A250VW99"/>
<evidence type="ECO:0000259" key="1">
    <source>
        <dbReference type="PROSITE" id="PS50801"/>
    </source>
</evidence>
<dbReference type="InterPro" id="IPR002645">
    <property type="entry name" value="STAS_dom"/>
</dbReference>
<dbReference type="Gene3D" id="3.30.750.24">
    <property type="entry name" value="STAS domain"/>
    <property type="match status" value="1"/>
</dbReference>
<dbReference type="Pfam" id="PF13466">
    <property type="entry name" value="STAS_2"/>
    <property type="match status" value="1"/>
</dbReference>
<protein>
    <submittedName>
        <fullName evidence="2">Anti-sigma factor antagonist</fullName>
    </submittedName>
</protein>
<keyword evidence="3" id="KW-1185">Reference proteome</keyword>
<dbReference type="EMBL" id="BDQI01000049">
    <property type="protein sequence ID" value="GAX58292.1"/>
    <property type="molecule type" value="Genomic_DNA"/>
</dbReference>
<dbReference type="PROSITE" id="PS50801">
    <property type="entry name" value="STAS"/>
    <property type="match status" value="1"/>
</dbReference>
<dbReference type="RefSeq" id="WP_067374295.1">
    <property type="nucleotide sequence ID" value="NZ_BDQI01000049.1"/>
</dbReference>
<dbReference type="InterPro" id="IPR036513">
    <property type="entry name" value="STAS_dom_sf"/>
</dbReference>
<dbReference type="InterPro" id="IPR058548">
    <property type="entry name" value="MlaB-like_STAS"/>
</dbReference>
<dbReference type="PANTHER" id="PTHR33495">
    <property type="entry name" value="ANTI-SIGMA FACTOR ANTAGONIST TM_1081-RELATED-RELATED"/>
    <property type="match status" value="1"/>
</dbReference>
<reference evidence="3" key="1">
    <citation type="submission" date="2017-05" db="EMBL/GenBank/DDBJ databases">
        <title>Streptomyces olivochromogenes NBRC 3561 whole genome shotgun sequence.</title>
        <authorList>
            <person name="Dohra H."/>
            <person name="Kodani S."/>
        </authorList>
    </citation>
    <scope>NUCLEOTIDE SEQUENCE [LARGE SCALE GENOMIC DNA]</scope>
    <source>
        <strain evidence="3">NBRC 3561</strain>
    </source>
</reference>
<comment type="caution">
    <text evidence="2">The sequence shown here is derived from an EMBL/GenBank/DDBJ whole genome shotgun (WGS) entry which is preliminary data.</text>
</comment>
<evidence type="ECO:0000313" key="3">
    <source>
        <dbReference type="Proteomes" id="UP000217446"/>
    </source>
</evidence>
<dbReference type="STRING" id="1963.AQJ27_27375"/>
<organism evidence="2 3">
    <name type="scientific">Streptomyces olivochromogenes</name>
    <dbReference type="NCBI Taxonomy" id="1963"/>
    <lineage>
        <taxon>Bacteria</taxon>
        <taxon>Bacillati</taxon>
        <taxon>Actinomycetota</taxon>
        <taxon>Actinomycetes</taxon>
        <taxon>Kitasatosporales</taxon>
        <taxon>Streptomycetaceae</taxon>
        <taxon>Streptomyces</taxon>
    </lineage>
</organism>
<accession>A0A250VW99</accession>